<dbReference type="Proteomes" id="UP000002281">
    <property type="component" value="Chromosome 23"/>
</dbReference>
<keyword evidence="1" id="KW-0812">Transmembrane</keyword>
<reference evidence="2" key="3">
    <citation type="submission" date="2025-09" db="UniProtKB">
        <authorList>
            <consortium name="Ensembl"/>
        </authorList>
    </citation>
    <scope>IDENTIFICATION</scope>
    <source>
        <strain evidence="2">Thoroughbred</strain>
    </source>
</reference>
<feature type="transmembrane region" description="Helical" evidence="1">
    <location>
        <begin position="101"/>
        <end position="121"/>
    </location>
</feature>
<keyword evidence="1" id="KW-0472">Membrane</keyword>
<accession>F6ZKI4</accession>
<sequence length="141" mass="16030">MRVPLSPQPLQHLSFLVLDVFANLTGVRRYLSVVLICISLMISDDEHLFMCLLAIFISSFEKCLFMSSAHFLIGLFVFLLLSSVSSLYIMEINPLSDKWLVNIFSQLVSCFFVSILFSLALKKLFSLMKSHLFILSIVSLN</sequence>
<feature type="transmembrane region" description="Helical" evidence="1">
    <location>
        <begin position="30"/>
        <end position="57"/>
    </location>
</feature>
<reference evidence="2 3" key="1">
    <citation type="journal article" date="2009" name="Science">
        <title>Genome sequence, comparative analysis, and population genetics of the domestic horse.</title>
        <authorList>
            <consortium name="Broad Institute Genome Sequencing Platform"/>
            <consortium name="Broad Institute Whole Genome Assembly Team"/>
            <person name="Wade C.M."/>
            <person name="Giulotto E."/>
            <person name="Sigurdsson S."/>
            <person name="Zoli M."/>
            <person name="Gnerre S."/>
            <person name="Imsland F."/>
            <person name="Lear T.L."/>
            <person name="Adelson D.L."/>
            <person name="Bailey E."/>
            <person name="Bellone R.R."/>
            <person name="Bloecker H."/>
            <person name="Distl O."/>
            <person name="Edgar R.C."/>
            <person name="Garber M."/>
            <person name="Leeb T."/>
            <person name="Mauceli E."/>
            <person name="MacLeod J.N."/>
            <person name="Penedo M.C.T."/>
            <person name="Raison J.M."/>
            <person name="Sharpe T."/>
            <person name="Vogel J."/>
            <person name="Andersson L."/>
            <person name="Antczak D.F."/>
            <person name="Biagi T."/>
            <person name="Binns M.M."/>
            <person name="Chowdhary B.P."/>
            <person name="Coleman S.J."/>
            <person name="Della Valle G."/>
            <person name="Fryc S."/>
            <person name="Guerin G."/>
            <person name="Hasegawa T."/>
            <person name="Hill E.W."/>
            <person name="Jurka J."/>
            <person name="Kiialainen A."/>
            <person name="Lindgren G."/>
            <person name="Liu J."/>
            <person name="Magnani E."/>
            <person name="Mickelson J.R."/>
            <person name="Murray J."/>
            <person name="Nergadze S.G."/>
            <person name="Onofrio R."/>
            <person name="Pedroni S."/>
            <person name="Piras M.F."/>
            <person name="Raudsepp T."/>
            <person name="Rocchi M."/>
            <person name="Roeed K.H."/>
            <person name="Ryder O.A."/>
            <person name="Searle S."/>
            <person name="Skow L."/>
            <person name="Swinburne J.E."/>
            <person name="Syvaenen A.C."/>
            <person name="Tozaki T."/>
            <person name="Valberg S.J."/>
            <person name="Vaudin M."/>
            <person name="White J.R."/>
            <person name="Zody M.C."/>
            <person name="Lander E.S."/>
            <person name="Lindblad-Toh K."/>
        </authorList>
    </citation>
    <scope>NUCLEOTIDE SEQUENCE [LARGE SCALE GENOMIC DNA]</scope>
    <source>
        <strain evidence="2 3">Thoroughbred</strain>
    </source>
</reference>
<dbReference type="Ensembl" id="ENSECAT00000006386.3">
    <property type="protein sequence ID" value="ENSECAP00000004515.3"/>
    <property type="gene ID" value="ENSECAG00000037681.2"/>
</dbReference>
<proteinExistence type="predicted"/>
<name>F6ZKI4_HORSE</name>
<organism evidence="2 3">
    <name type="scientific">Equus caballus</name>
    <name type="common">Horse</name>
    <dbReference type="NCBI Taxonomy" id="9796"/>
    <lineage>
        <taxon>Eukaryota</taxon>
        <taxon>Metazoa</taxon>
        <taxon>Chordata</taxon>
        <taxon>Craniata</taxon>
        <taxon>Vertebrata</taxon>
        <taxon>Euteleostomi</taxon>
        <taxon>Mammalia</taxon>
        <taxon>Eutheria</taxon>
        <taxon>Laurasiatheria</taxon>
        <taxon>Perissodactyla</taxon>
        <taxon>Equidae</taxon>
        <taxon>Equus</taxon>
    </lineage>
</organism>
<reference evidence="2" key="2">
    <citation type="submission" date="2025-08" db="UniProtKB">
        <authorList>
            <consortium name="Ensembl"/>
        </authorList>
    </citation>
    <scope>IDENTIFICATION</scope>
    <source>
        <strain evidence="2">Thoroughbred</strain>
    </source>
</reference>
<dbReference type="HOGENOM" id="CLU_000680_9_0_1"/>
<dbReference type="GeneTree" id="ENSGT01090000261913"/>
<protein>
    <submittedName>
        <fullName evidence="2">Uncharacterized protein</fullName>
    </submittedName>
</protein>
<evidence type="ECO:0000256" key="1">
    <source>
        <dbReference type="SAM" id="Phobius"/>
    </source>
</evidence>
<evidence type="ECO:0000313" key="3">
    <source>
        <dbReference type="Proteomes" id="UP000002281"/>
    </source>
</evidence>
<dbReference type="AlphaFoldDB" id="F6ZKI4"/>
<evidence type="ECO:0000313" key="2">
    <source>
        <dbReference type="Ensembl" id="ENSECAP00000004515.3"/>
    </source>
</evidence>
<keyword evidence="1" id="KW-1133">Transmembrane helix</keyword>
<feature type="transmembrane region" description="Helical" evidence="1">
    <location>
        <begin position="69"/>
        <end position="89"/>
    </location>
</feature>
<dbReference type="InParanoid" id="F6ZKI4"/>
<dbReference type="Bgee" id="ENSECAG00000037681">
    <property type="expression patterns" value="Expressed in blood and 18 other cell types or tissues"/>
</dbReference>
<dbReference type="PaxDb" id="9796-ENSECAP00000004515"/>
<keyword evidence="3" id="KW-1185">Reference proteome</keyword>